<comment type="caution">
    <text evidence="2">The sequence shown here is derived from an EMBL/GenBank/DDBJ whole genome shotgun (WGS) entry which is preliminary data.</text>
</comment>
<keyword evidence="1" id="KW-0812">Transmembrane</keyword>
<keyword evidence="1" id="KW-0472">Membrane</keyword>
<organism evidence="2 3">
    <name type="scientific">Enterococcus lacertideformus</name>
    <dbReference type="NCBI Taxonomy" id="2771493"/>
    <lineage>
        <taxon>Bacteria</taxon>
        <taxon>Bacillati</taxon>
        <taxon>Bacillota</taxon>
        <taxon>Bacilli</taxon>
        <taxon>Lactobacillales</taxon>
        <taxon>Enterococcaceae</taxon>
        <taxon>Enterococcus</taxon>
    </lineage>
</organism>
<feature type="transmembrane region" description="Helical" evidence="1">
    <location>
        <begin position="39"/>
        <end position="63"/>
    </location>
</feature>
<evidence type="ECO:0000313" key="3">
    <source>
        <dbReference type="Proteomes" id="UP000637757"/>
    </source>
</evidence>
<keyword evidence="3" id="KW-1185">Reference proteome</keyword>
<gene>
    <name evidence="2" type="ORF">IC227_00240</name>
</gene>
<evidence type="ECO:0000256" key="1">
    <source>
        <dbReference type="SAM" id="Phobius"/>
    </source>
</evidence>
<keyword evidence="1" id="KW-1133">Transmembrane helix</keyword>
<feature type="transmembrane region" description="Helical" evidence="1">
    <location>
        <begin position="6"/>
        <end position="27"/>
    </location>
</feature>
<reference evidence="2" key="1">
    <citation type="submission" date="2020-09" db="EMBL/GenBank/DDBJ databases">
        <title>Genomic insights into the novelty and pathogenicity of a unique biofilm-forming Enterococcus sp. bacteria (Enterococcus lacertideformus) identified in reptiles.</title>
        <authorList>
            <person name="Agius J.E."/>
            <person name="Phalen D.N."/>
            <person name="Rose K."/>
            <person name="Eden J.-S."/>
        </authorList>
    </citation>
    <scope>NUCLEOTIDE SEQUENCE</scope>
    <source>
        <strain evidence="2">PHRS 0518</strain>
    </source>
</reference>
<dbReference type="Proteomes" id="UP000637757">
    <property type="component" value="Unassembled WGS sequence"/>
</dbReference>
<sequence>MYTLAIFIILMGIIFLCVNFVLFLNNYKKVIIGQVNKSIIYINVLLLMSSIFLLILGIVYYIVINQQL</sequence>
<accession>A0A931ATN2</accession>
<name>A0A931ATN2_9ENTE</name>
<protein>
    <submittedName>
        <fullName evidence="2">Uncharacterized protein</fullName>
    </submittedName>
</protein>
<proteinExistence type="predicted"/>
<dbReference type="AlphaFoldDB" id="A0A931ATN2"/>
<dbReference type="EMBL" id="JADAKE010000002">
    <property type="protein sequence ID" value="MBF8807111.1"/>
    <property type="molecule type" value="Genomic_DNA"/>
</dbReference>
<evidence type="ECO:0000313" key="2">
    <source>
        <dbReference type="EMBL" id="MBF8807111.1"/>
    </source>
</evidence>